<dbReference type="AlphaFoldDB" id="A0A1Q8YKT1"/>
<dbReference type="Proteomes" id="UP000185911">
    <property type="component" value="Unassembled WGS sequence"/>
</dbReference>
<keyword evidence="3" id="KW-1185">Reference proteome</keyword>
<dbReference type="PANTHER" id="PTHR37486:SF1">
    <property type="entry name" value="STRINGENT STARVATION PROTEIN B"/>
    <property type="match status" value="1"/>
</dbReference>
<gene>
    <name evidence="2" type="primary">sspB</name>
    <name evidence="2" type="ORF">BLL52_0181</name>
</gene>
<evidence type="ECO:0000313" key="3">
    <source>
        <dbReference type="Proteomes" id="UP000185911"/>
    </source>
</evidence>
<dbReference type="Gene3D" id="2.30.30.220">
    <property type="entry name" value="SspB-like"/>
    <property type="match status" value="1"/>
</dbReference>
<dbReference type="EMBL" id="MSYM01000001">
    <property type="protein sequence ID" value="OLP08573.1"/>
    <property type="molecule type" value="Genomic_DNA"/>
</dbReference>
<dbReference type="STRING" id="81479.RA876_14990"/>
<evidence type="ECO:0000313" key="2">
    <source>
        <dbReference type="EMBL" id="OLP08573.1"/>
    </source>
</evidence>
<reference evidence="2 3" key="1">
    <citation type="submission" date="2017-01" db="EMBL/GenBank/DDBJ databases">
        <title>Genome sequence of Rhodoferax antarcticus ANT.BR, a psychrophilic purple nonsulfur bacterium from an Antarctic microbial mat.</title>
        <authorList>
            <person name="Baker J."/>
            <person name="Riester C."/>
            <person name="Skinner B."/>
            <person name="Newell A."/>
            <person name="Swingley W."/>
            <person name="Madigan M."/>
            <person name="Jung D."/>
            <person name="Asao M."/>
            <person name="Chen M."/>
            <person name="Loughlin P."/>
            <person name="Pan H."/>
            <person name="Lin S."/>
            <person name="Li N."/>
            <person name="Shaw J."/>
            <person name="Prado M."/>
            <person name="Sherman C."/>
            <person name="Li X."/>
            <person name="Tang J."/>
            <person name="Blankenship R."/>
            <person name="Zhao T."/>
            <person name="Touchman J."/>
            <person name="Sattley M."/>
        </authorList>
    </citation>
    <scope>NUCLEOTIDE SEQUENCE [LARGE SCALE GENOMIC DNA]</scope>
    <source>
        <strain evidence="2 3">ANT.BR</strain>
    </source>
</reference>
<name>A0A1Q8YKT1_9BURK</name>
<dbReference type="SUPFAM" id="SSF101738">
    <property type="entry name" value="SspB-like"/>
    <property type="match status" value="1"/>
</dbReference>
<dbReference type="InterPro" id="IPR036760">
    <property type="entry name" value="SspB-like_sf"/>
</dbReference>
<dbReference type="InterPro" id="IPR007481">
    <property type="entry name" value="SspB"/>
</dbReference>
<dbReference type="RefSeq" id="WP_075584839.1">
    <property type="nucleotide sequence ID" value="NZ_MSYM01000001.1"/>
</dbReference>
<dbReference type="PANTHER" id="PTHR37486">
    <property type="entry name" value="STRINGENT STARVATION PROTEIN B"/>
    <property type="match status" value="1"/>
</dbReference>
<sequence length="135" mass="14757">MSANQDTESTSTRPYLIRAIHEWCCDNGYTPHITVLVDRSVQVPLEYVKDGEIVLNVGLTATTGLQLGNDYISFKARFSGAVRDIMVPVDQVTAVFARENRQGMAFPQISKSAPAPETDPPKPAAGARPALKRIK</sequence>
<proteinExistence type="predicted"/>
<organism evidence="2 3">
    <name type="scientific">Rhodoferax antarcticus ANT.BR</name>
    <dbReference type="NCBI Taxonomy" id="1111071"/>
    <lineage>
        <taxon>Bacteria</taxon>
        <taxon>Pseudomonadati</taxon>
        <taxon>Pseudomonadota</taxon>
        <taxon>Betaproteobacteria</taxon>
        <taxon>Burkholderiales</taxon>
        <taxon>Comamonadaceae</taxon>
        <taxon>Rhodoferax</taxon>
    </lineage>
</organism>
<evidence type="ECO:0000256" key="1">
    <source>
        <dbReference type="SAM" id="MobiDB-lite"/>
    </source>
</evidence>
<dbReference type="Pfam" id="PF04386">
    <property type="entry name" value="SspB"/>
    <property type="match status" value="1"/>
</dbReference>
<dbReference type="NCBIfam" id="NF008769">
    <property type="entry name" value="PRK11798.2-5"/>
    <property type="match status" value="1"/>
</dbReference>
<comment type="caution">
    <text evidence="2">The sequence shown here is derived from an EMBL/GenBank/DDBJ whole genome shotgun (WGS) entry which is preliminary data.</text>
</comment>
<protein>
    <submittedName>
        <fullName evidence="2">Stringent starvation family protein B</fullName>
    </submittedName>
</protein>
<accession>A0A1Q8YKT1</accession>
<feature type="region of interest" description="Disordered" evidence="1">
    <location>
        <begin position="106"/>
        <end position="135"/>
    </location>
</feature>